<reference evidence="2 3" key="1">
    <citation type="submission" date="2018-11" db="EMBL/GenBank/DDBJ databases">
        <title>Genome sequence of strain 7197.</title>
        <authorList>
            <person name="Gao J."/>
            <person name="Sun J."/>
        </authorList>
    </citation>
    <scope>NUCLEOTIDE SEQUENCE [LARGE SCALE GENOMIC DNA]</scope>
    <source>
        <strain evidence="2 3">7197</strain>
    </source>
</reference>
<sequence>MNYFWGFSWEGLVVFILVMIPNLFYFWLPNSSGSGRTPSKHLILDIMEHGSQAIFIFLLVFLISKQGAPMLSPYTIGMAILLLLYYLLWIFYFRGYKNFTVLLGMAVVPVAYFILAEIWLHKIPAVVPTVIFGVTHIVITYIDYRSAH</sequence>
<dbReference type="Proteomes" id="UP000282529">
    <property type="component" value="Unassembled WGS sequence"/>
</dbReference>
<name>A0A3N9P3U5_9BACL</name>
<organism evidence="2 3">
    <name type="scientific">Paenibacillus rhizophilus</name>
    <dbReference type="NCBI Taxonomy" id="1850366"/>
    <lineage>
        <taxon>Bacteria</taxon>
        <taxon>Bacillati</taxon>
        <taxon>Bacillota</taxon>
        <taxon>Bacilli</taxon>
        <taxon>Bacillales</taxon>
        <taxon>Paenibacillaceae</taxon>
        <taxon>Paenibacillus</taxon>
    </lineage>
</organism>
<feature type="transmembrane region" description="Helical" evidence="1">
    <location>
        <begin position="125"/>
        <end position="144"/>
    </location>
</feature>
<feature type="transmembrane region" description="Helical" evidence="1">
    <location>
        <begin position="74"/>
        <end position="92"/>
    </location>
</feature>
<evidence type="ECO:0000256" key="1">
    <source>
        <dbReference type="SAM" id="Phobius"/>
    </source>
</evidence>
<evidence type="ECO:0000313" key="3">
    <source>
        <dbReference type="Proteomes" id="UP000282529"/>
    </source>
</evidence>
<protein>
    <submittedName>
        <fullName evidence="2">Uncharacterized protein</fullName>
    </submittedName>
</protein>
<proteinExistence type="predicted"/>
<dbReference type="EMBL" id="RQPI01000007">
    <property type="protein sequence ID" value="RQW10848.1"/>
    <property type="molecule type" value="Genomic_DNA"/>
</dbReference>
<feature type="transmembrane region" description="Helical" evidence="1">
    <location>
        <begin position="99"/>
        <end position="119"/>
    </location>
</feature>
<accession>A0A3N9P3U5</accession>
<feature type="transmembrane region" description="Helical" evidence="1">
    <location>
        <begin position="49"/>
        <end position="68"/>
    </location>
</feature>
<gene>
    <name evidence="2" type="ORF">EH198_13910</name>
</gene>
<feature type="transmembrane region" description="Helical" evidence="1">
    <location>
        <begin position="6"/>
        <end position="28"/>
    </location>
</feature>
<comment type="caution">
    <text evidence="2">The sequence shown here is derived from an EMBL/GenBank/DDBJ whole genome shotgun (WGS) entry which is preliminary data.</text>
</comment>
<keyword evidence="1" id="KW-0812">Transmembrane</keyword>
<evidence type="ECO:0000313" key="2">
    <source>
        <dbReference type="EMBL" id="RQW10848.1"/>
    </source>
</evidence>
<keyword evidence="1" id="KW-1133">Transmembrane helix</keyword>
<keyword evidence="1" id="KW-0472">Membrane</keyword>
<dbReference type="AlphaFoldDB" id="A0A3N9P3U5"/>
<dbReference type="RefSeq" id="WP_124696125.1">
    <property type="nucleotide sequence ID" value="NZ_JBHUFE010000013.1"/>
</dbReference>
<dbReference type="OrthoDB" id="2612066at2"/>
<keyword evidence="3" id="KW-1185">Reference proteome</keyword>